<evidence type="ECO:0000256" key="1">
    <source>
        <dbReference type="SAM" id="MobiDB-lite"/>
    </source>
</evidence>
<gene>
    <name evidence="2" type="ORF">MCHLO_02530</name>
</gene>
<name>A0ABQ0L1A4_MYCCL</name>
<evidence type="ECO:0000313" key="3">
    <source>
        <dbReference type="Proteomes" id="UP000815677"/>
    </source>
</evidence>
<protein>
    <submittedName>
        <fullName evidence="2">Uncharacterized protein</fullName>
    </submittedName>
</protein>
<reference evidence="2" key="1">
    <citation type="submission" date="2014-09" db="EMBL/GenBank/DDBJ databases">
        <title>Genome sequence of the luminous mushroom Mycena chlorophos for searching fungal bioluminescence genes.</title>
        <authorList>
            <person name="Tanaka Y."/>
            <person name="Kasuga D."/>
            <person name="Oba Y."/>
            <person name="Hase S."/>
            <person name="Sato K."/>
            <person name="Oba Y."/>
            <person name="Sakakibara Y."/>
        </authorList>
    </citation>
    <scope>NUCLEOTIDE SEQUENCE</scope>
</reference>
<keyword evidence="3" id="KW-1185">Reference proteome</keyword>
<feature type="compositionally biased region" description="Low complexity" evidence="1">
    <location>
        <begin position="1"/>
        <end position="24"/>
    </location>
</feature>
<evidence type="ECO:0000313" key="2">
    <source>
        <dbReference type="EMBL" id="GAT44927.1"/>
    </source>
</evidence>
<dbReference type="EMBL" id="DF840353">
    <property type="protein sequence ID" value="GAT44927.1"/>
    <property type="molecule type" value="Genomic_DNA"/>
</dbReference>
<proteinExistence type="predicted"/>
<organism evidence="2 3">
    <name type="scientific">Mycena chlorophos</name>
    <name type="common">Agaric fungus</name>
    <name type="synonym">Agaricus chlorophos</name>
    <dbReference type="NCBI Taxonomy" id="658473"/>
    <lineage>
        <taxon>Eukaryota</taxon>
        <taxon>Fungi</taxon>
        <taxon>Dikarya</taxon>
        <taxon>Basidiomycota</taxon>
        <taxon>Agaricomycotina</taxon>
        <taxon>Agaricomycetes</taxon>
        <taxon>Agaricomycetidae</taxon>
        <taxon>Agaricales</taxon>
        <taxon>Marasmiineae</taxon>
        <taxon>Mycenaceae</taxon>
        <taxon>Mycena</taxon>
    </lineage>
</organism>
<sequence length="213" mass="23655">MSYSALTLTPHTPTSSPTEGGTKPAKPRRVLAHYERVVRVFKVDGSRGVQTIVRLDRFWRNPEDATLGLNETAFQHFWEDHGIGCLLCARDERATMELEDHSFTIITACPHRRQDDSFVDETVNNAVGSLPPNPEQYNPVAGAVVVIKHRTIPDIPDRAEYAPLLNIRPEDIAAVNNFVRAWALDFDDLTAPLPNNTFSLARVVSGANENGQA</sequence>
<accession>A0ABQ0L1A4</accession>
<dbReference type="Proteomes" id="UP000815677">
    <property type="component" value="Unassembled WGS sequence"/>
</dbReference>
<feature type="region of interest" description="Disordered" evidence="1">
    <location>
        <begin position="1"/>
        <end position="26"/>
    </location>
</feature>